<comment type="similarity">
    <text evidence="1">Belongs to the glycosyltransferase 2 family.</text>
</comment>
<dbReference type="AlphaFoldDB" id="A0A2S8A4K3"/>
<dbReference type="Pfam" id="PF00535">
    <property type="entry name" value="Glycos_transf_2"/>
    <property type="match status" value="1"/>
</dbReference>
<feature type="domain" description="Glycosyltransferase 2-like" evidence="4">
    <location>
        <begin position="5"/>
        <end position="151"/>
    </location>
</feature>
<dbReference type="GO" id="GO:0016757">
    <property type="term" value="F:glycosyltransferase activity"/>
    <property type="evidence" value="ECO:0007669"/>
    <property type="project" value="UniProtKB-KW"/>
</dbReference>
<dbReference type="Proteomes" id="UP000238042">
    <property type="component" value="Unassembled WGS sequence"/>
</dbReference>
<keyword evidence="2" id="KW-0328">Glycosyltransferase</keyword>
<organism evidence="5 6">
    <name type="scientific">Apibacter adventoris</name>
    <dbReference type="NCBI Taxonomy" id="1679466"/>
    <lineage>
        <taxon>Bacteria</taxon>
        <taxon>Pseudomonadati</taxon>
        <taxon>Bacteroidota</taxon>
        <taxon>Flavobacteriia</taxon>
        <taxon>Flavobacteriales</taxon>
        <taxon>Weeksellaceae</taxon>
        <taxon>Apibacter</taxon>
    </lineage>
</organism>
<dbReference type="SUPFAM" id="SSF53448">
    <property type="entry name" value="Nucleotide-diphospho-sugar transferases"/>
    <property type="match status" value="1"/>
</dbReference>
<evidence type="ECO:0000313" key="6">
    <source>
        <dbReference type="Proteomes" id="UP000238042"/>
    </source>
</evidence>
<evidence type="ECO:0000256" key="3">
    <source>
        <dbReference type="ARBA" id="ARBA00022679"/>
    </source>
</evidence>
<evidence type="ECO:0000259" key="4">
    <source>
        <dbReference type="Pfam" id="PF00535"/>
    </source>
</evidence>
<keyword evidence="3 5" id="KW-0808">Transferase</keyword>
<dbReference type="InterPro" id="IPR001173">
    <property type="entry name" value="Glyco_trans_2-like"/>
</dbReference>
<dbReference type="PANTHER" id="PTHR43630:SF1">
    <property type="entry name" value="POLY-BETA-1,6-N-ACETYL-D-GLUCOSAMINE SYNTHASE"/>
    <property type="match status" value="1"/>
</dbReference>
<protein>
    <submittedName>
        <fullName evidence="5">Glycosyl transferase family 2</fullName>
    </submittedName>
</protein>
<reference evidence="5 6" key="1">
    <citation type="submission" date="2018-02" db="EMBL/GenBank/DDBJ databases">
        <title>Genome sequences of Apibacter spp., gut symbionts of Asian honey bees.</title>
        <authorList>
            <person name="Kwong W.K."/>
            <person name="Steele M.I."/>
            <person name="Moran N.A."/>
        </authorList>
    </citation>
    <scope>NUCLEOTIDE SEQUENCE [LARGE SCALE GENOMIC DNA]</scope>
    <source>
        <strain evidence="6">wkB301</strain>
    </source>
</reference>
<dbReference type="InterPro" id="IPR029044">
    <property type="entry name" value="Nucleotide-diphossugar_trans"/>
</dbReference>
<evidence type="ECO:0000256" key="2">
    <source>
        <dbReference type="ARBA" id="ARBA00022676"/>
    </source>
</evidence>
<sequence>MRLLVIIPVYNEEQHLEECLISFAAQTYKDIEWVIVNDASTDNSLSIIESFCKNKTNFTFVNLTHKSEHNPGAKVVKTFYEGLKSKNWKDFDVIAKLDSDIILPANYYETMISELQKNPKIGMVGGLVYIEKNGNWIHENVANKNHIRGAIKTYRKECFNDIGGLRETLGWDNLDVLLSRMYGWEVKVIQTIWVKLLKPTAYVYNDTKAEKRGRYFYNIGLDKKLAFISCAKASWKDHSLKNFYTSFSTFLTMEKNKELRKISQKEISYIRKYRWNEMLKKLKL</sequence>
<dbReference type="RefSeq" id="WP_105247864.1">
    <property type="nucleotide sequence ID" value="NZ_PSZM01000047.1"/>
</dbReference>
<gene>
    <name evidence="5" type="ORF">C4S77_12645</name>
</gene>
<dbReference type="OrthoDB" id="1142396at2"/>
<dbReference type="CDD" id="cd00761">
    <property type="entry name" value="Glyco_tranf_GTA_type"/>
    <property type="match status" value="1"/>
</dbReference>
<dbReference type="Gene3D" id="3.90.550.10">
    <property type="entry name" value="Spore Coat Polysaccharide Biosynthesis Protein SpsA, Chain A"/>
    <property type="match status" value="1"/>
</dbReference>
<dbReference type="EMBL" id="PSZM01000047">
    <property type="protein sequence ID" value="PQL89482.1"/>
    <property type="molecule type" value="Genomic_DNA"/>
</dbReference>
<evidence type="ECO:0000313" key="5">
    <source>
        <dbReference type="EMBL" id="PQL89482.1"/>
    </source>
</evidence>
<keyword evidence="6" id="KW-1185">Reference proteome</keyword>
<evidence type="ECO:0000256" key="1">
    <source>
        <dbReference type="ARBA" id="ARBA00006739"/>
    </source>
</evidence>
<name>A0A2S8A4K3_9FLAO</name>
<accession>A0A2S8A4K3</accession>
<proteinExistence type="inferred from homology"/>
<dbReference type="PANTHER" id="PTHR43630">
    <property type="entry name" value="POLY-BETA-1,6-N-ACETYL-D-GLUCOSAMINE SYNTHASE"/>
    <property type="match status" value="1"/>
</dbReference>
<comment type="caution">
    <text evidence="5">The sequence shown here is derived from an EMBL/GenBank/DDBJ whole genome shotgun (WGS) entry which is preliminary data.</text>
</comment>